<dbReference type="Gene3D" id="1.10.390.10">
    <property type="entry name" value="Neutral Protease Domain 2"/>
    <property type="match status" value="2"/>
</dbReference>
<feature type="binding site" evidence="15">
    <location>
        <position position="365"/>
    </location>
    <ligand>
        <name>Zn(2+)</name>
        <dbReference type="ChEBI" id="CHEBI:29105"/>
        <note>catalytic</note>
    </ligand>
</feature>
<evidence type="ECO:0000256" key="12">
    <source>
        <dbReference type="ARBA" id="ARBA00023180"/>
    </source>
</evidence>
<evidence type="ECO:0000256" key="6">
    <source>
        <dbReference type="ARBA" id="ARBA00022723"/>
    </source>
</evidence>
<dbReference type="OrthoDB" id="10031169at2759"/>
<dbReference type="GO" id="GO:0005615">
    <property type="term" value="C:extracellular space"/>
    <property type="evidence" value="ECO:0007669"/>
    <property type="project" value="TreeGrafter"/>
</dbReference>
<dbReference type="GO" id="GO:0098552">
    <property type="term" value="C:side of membrane"/>
    <property type="evidence" value="ECO:0007669"/>
    <property type="project" value="UniProtKB-KW"/>
</dbReference>
<dbReference type="InterPro" id="IPR024571">
    <property type="entry name" value="ERAP1-like_C_dom"/>
</dbReference>
<evidence type="ECO:0000259" key="20">
    <source>
        <dbReference type="Pfam" id="PF17900"/>
    </source>
</evidence>
<keyword evidence="3" id="KW-1003">Cell membrane</keyword>
<dbReference type="PANTHER" id="PTHR11533:SF301">
    <property type="entry name" value="AMINOPEPTIDASE"/>
    <property type="match status" value="1"/>
</dbReference>
<keyword evidence="6 15" id="KW-0479">Metal-binding</keyword>
<evidence type="ECO:0000256" key="14">
    <source>
        <dbReference type="PIRSR" id="PIRSR634016-1"/>
    </source>
</evidence>
<name>A0A4C1W6A6_EUMVA</name>
<dbReference type="AlphaFoldDB" id="A0A4C1W6A6"/>
<feature type="domain" description="ERAP1-like C-terminal" evidence="19">
    <location>
        <begin position="651"/>
        <end position="954"/>
    </location>
</feature>
<dbReference type="Gene3D" id="1.25.50.20">
    <property type="match status" value="1"/>
</dbReference>
<dbReference type="InterPro" id="IPR001930">
    <property type="entry name" value="Peptidase_M1"/>
</dbReference>
<dbReference type="CDD" id="cd09601">
    <property type="entry name" value="M1_APN-Q_like"/>
    <property type="match status" value="1"/>
</dbReference>
<evidence type="ECO:0000256" key="17">
    <source>
        <dbReference type="SAM" id="SignalP"/>
    </source>
</evidence>
<feature type="binding site" evidence="15">
    <location>
        <position position="384"/>
    </location>
    <ligand>
        <name>Zn(2+)</name>
        <dbReference type="ChEBI" id="CHEBI:29105"/>
        <note>catalytic</note>
    </ligand>
</feature>
<comment type="caution">
    <text evidence="21">The sequence shown here is derived from an EMBL/GenBank/DDBJ whole genome shotgun (WGS) entry which is preliminary data.</text>
</comment>
<feature type="domain" description="Peptidase M1 membrane alanine aminopeptidase" evidence="18">
    <location>
        <begin position="454"/>
        <end position="556"/>
    </location>
</feature>
<dbReference type="Pfam" id="PF17900">
    <property type="entry name" value="Peptidase_M1_N"/>
    <property type="match status" value="1"/>
</dbReference>
<evidence type="ECO:0000259" key="19">
    <source>
        <dbReference type="Pfam" id="PF11838"/>
    </source>
</evidence>
<accession>A0A4C1W6A6</accession>
<feature type="domain" description="Peptidase M1 membrane alanine aminopeptidase" evidence="18">
    <location>
        <begin position="286"/>
        <end position="403"/>
    </location>
</feature>
<comment type="cofactor">
    <cofactor evidence="15">
        <name>Zn(2+)</name>
        <dbReference type="ChEBI" id="CHEBI:29105"/>
    </cofactor>
    <text evidence="15">Binds 1 zinc ion per subunit.</text>
</comment>
<keyword evidence="5" id="KW-0645">Protease</keyword>
<dbReference type="PANTHER" id="PTHR11533">
    <property type="entry name" value="PROTEASE M1 ZINC METALLOPROTEASE"/>
    <property type="match status" value="1"/>
</dbReference>
<dbReference type="GO" id="GO:0042277">
    <property type="term" value="F:peptide binding"/>
    <property type="evidence" value="ECO:0007669"/>
    <property type="project" value="TreeGrafter"/>
</dbReference>
<keyword evidence="22" id="KW-1185">Reference proteome</keyword>
<dbReference type="InterPro" id="IPR045357">
    <property type="entry name" value="Aminopeptidase_N-like_N"/>
</dbReference>
<evidence type="ECO:0000313" key="22">
    <source>
        <dbReference type="Proteomes" id="UP000299102"/>
    </source>
</evidence>
<dbReference type="Pfam" id="PF11838">
    <property type="entry name" value="ERAP1_C"/>
    <property type="match status" value="1"/>
</dbReference>
<dbReference type="InterPro" id="IPR050344">
    <property type="entry name" value="Peptidase_M1_aminopeptidases"/>
</dbReference>
<evidence type="ECO:0000256" key="13">
    <source>
        <dbReference type="ARBA" id="ARBA00023288"/>
    </source>
</evidence>
<dbReference type="FunFam" id="2.60.40.1910:FF:000008">
    <property type="entry name" value="Aminopeptidase"/>
    <property type="match status" value="1"/>
</dbReference>
<keyword evidence="11" id="KW-0472">Membrane</keyword>
<organism evidence="21 22">
    <name type="scientific">Eumeta variegata</name>
    <name type="common">Bagworm moth</name>
    <name type="synonym">Eumeta japonica</name>
    <dbReference type="NCBI Taxonomy" id="151549"/>
    <lineage>
        <taxon>Eukaryota</taxon>
        <taxon>Metazoa</taxon>
        <taxon>Ecdysozoa</taxon>
        <taxon>Arthropoda</taxon>
        <taxon>Hexapoda</taxon>
        <taxon>Insecta</taxon>
        <taxon>Pterygota</taxon>
        <taxon>Neoptera</taxon>
        <taxon>Endopterygota</taxon>
        <taxon>Lepidoptera</taxon>
        <taxon>Glossata</taxon>
        <taxon>Ditrysia</taxon>
        <taxon>Tineoidea</taxon>
        <taxon>Psychidae</taxon>
        <taxon>Oiketicinae</taxon>
        <taxon>Eumeta</taxon>
    </lineage>
</organism>
<keyword evidence="4" id="KW-0336">GPI-anchor</keyword>
<evidence type="ECO:0000256" key="10">
    <source>
        <dbReference type="ARBA" id="ARBA00023049"/>
    </source>
</evidence>
<proteinExistence type="inferred from homology"/>
<evidence type="ECO:0000256" key="7">
    <source>
        <dbReference type="ARBA" id="ARBA00022729"/>
    </source>
</evidence>
<feature type="binding site" evidence="15">
    <location>
        <position position="361"/>
    </location>
    <ligand>
        <name>Zn(2+)</name>
        <dbReference type="ChEBI" id="CHEBI:29105"/>
        <note>catalytic</note>
    </ligand>
</feature>
<evidence type="ECO:0000313" key="21">
    <source>
        <dbReference type="EMBL" id="GBP46440.1"/>
    </source>
</evidence>
<keyword evidence="21" id="KW-0031">Aminopeptidase</keyword>
<dbReference type="SUPFAM" id="SSF55486">
    <property type="entry name" value="Metalloproteases ('zincins'), catalytic domain"/>
    <property type="match status" value="2"/>
</dbReference>
<dbReference type="GO" id="GO:0005737">
    <property type="term" value="C:cytoplasm"/>
    <property type="evidence" value="ECO:0007669"/>
    <property type="project" value="TreeGrafter"/>
</dbReference>
<keyword evidence="13" id="KW-0449">Lipoprotein</keyword>
<dbReference type="Gene3D" id="2.60.40.1730">
    <property type="entry name" value="tricorn interacting facor f3 domain"/>
    <property type="match status" value="1"/>
</dbReference>
<feature type="active site" description="Proton acceptor" evidence="14">
    <location>
        <position position="362"/>
    </location>
</feature>
<feature type="site" description="Transition state stabilizer" evidence="16">
    <location>
        <position position="506"/>
    </location>
</feature>
<comment type="similarity">
    <text evidence="2">Belongs to the peptidase M1 family.</text>
</comment>
<dbReference type="PRINTS" id="PR00756">
    <property type="entry name" value="ALADIPTASE"/>
</dbReference>
<keyword evidence="7 17" id="KW-0732">Signal</keyword>
<feature type="domain" description="Aminopeptidase N-like N-terminal" evidence="20">
    <location>
        <begin position="53"/>
        <end position="249"/>
    </location>
</feature>
<dbReference type="Pfam" id="PF01433">
    <property type="entry name" value="Peptidase_M1"/>
    <property type="match status" value="2"/>
</dbReference>
<reference evidence="21 22" key="1">
    <citation type="journal article" date="2019" name="Commun. Biol.">
        <title>The bagworm genome reveals a unique fibroin gene that provides high tensile strength.</title>
        <authorList>
            <person name="Kono N."/>
            <person name="Nakamura H."/>
            <person name="Ohtoshi R."/>
            <person name="Tomita M."/>
            <person name="Numata K."/>
            <person name="Arakawa K."/>
        </authorList>
    </citation>
    <scope>NUCLEOTIDE SEQUENCE [LARGE SCALE GENOMIC DNA]</scope>
</reference>
<evidence type="ECO:0000256" key="5">
    <source>
        <dbReference type="ARBA" id="ARBA00022670"/>
    </source>
</evidence>
<evidence type="ECO:0000256" key="11">
    <source>
        <dbReference type="ARBA" id="ARBA00023136"/>
    </source>
</evidence>
<keyword evidence="10" id="KW-0482">Metalloprotease</keyword>
<dbReference type="InterPro" id="IPR027268">
    <property type="entry name" value="Peptidase_M4/M1_CTD_sf"/>
</dbReference>
<dbReference type="GO" id="GO:0070006">
    <property type="term" value="F:metalloaminopeptidase activity"/>
    <property type="evidence" value="ECO:0007669"/>
    <property type="project" value="TreeGrafter"/>
</dbReference>
<dbReference type="SUPFAM" id="SSF63737">
    <property type="entry name" value="Leukotriene A4 hydrolase N-terminal domain"/>
    <property type="match status" value="1"/>
</dbReference>
<sequence length="1010" mass="116113">MLRLYAAVGCVILLSSAVNSDLPLFWDRDLDEPAQAFSTTRDTSYRLPESVIPVEYDVDIEMYFDDLEGKEAYTYDGRVSIIIQAVEENVRQIVLHANVDEILGISLFDDNGVVALNANQPFVVEPQYHFLRVNTMSTLEVGANYTLVIRYFSRMNETPLTRGIWRGRYVDENGVERIYATTHFQPYNARQAFPCWDEPLFKAVFTLHITRPLRYSNVFSNTGVSTFQMLEGDRVRDNFHPTPRMSSYLVTLLVSETFEVIAEDQTLNPPLRIIARSNARGLGDHALNLAVEMTKFFENYFDIPYSDLHPYLFNDHISSPDWASAGTENWGMVSYRELYLIIDKSETIMSIEHYAATLVSHEMAHKWFGNLITCFWWSNTWINEGFASYFGYIATHELTYSSDFEAAHLDPCQRRTVVPYTYTLSDRSAELHAILGDIMRKVDFNEKKVFVIRIRKVFPQYDLHEHFNSRYLQNSLSFDSGTGTMPLNHEVNAPSEVTGHFGTISYSKGAAFLRMMADMITPDTFKKACQIFLRNNQYKATDQYDLYDAFEQAVQEDGTLQEYLHFNFRDYYFTWVDEPGYPILNVEINHGSGEMRLRQERFFLNREPTDQIYPIPITYSTESKPNFEELKPVYMMTTDSVVLTKDPGQEWVIFNNLQHGHYRVNYDDESWQYIAKALVEDIDSINYMNRAQVVDDVFALMRSGRMTYMYGFDILKFLSKEVNYHVWNPAISGFTWLRNRLRHLPESQAIFDAMVLSHMEHVIQTVTYDVLSNETPTVSLTRQEVLHFACMLAHEGCVQNSRTKFLSMKSGEWVDPRIRRNVYVNGIREGDRSDYEFLLSRYSASNFANDQLEMLRALAATKDEATLIQYMDMTLTNEVRPHDKVNAFNYALLGNPESANIVLDYVIDNIEAIRRAYIVEAPSTPVHSCLSNLAAYLDVDGLDKMEEWLETQTGSLEYNSARSAVTSARGNIAWGTQRADDIINAVRGSAAATAASLALITILAAVSLHF</sequence>
<evidence type="ECO:0000256" key="16">
    <source>
        <dbReference type="PIRSR" id="PIRSR634016-4"/>
    </source>
</evidence>
<keyword evidence="12" id="KW-0325">Glycoprotein</keyword>
<dbReference type="Gene3D" id="2.60.40.1910">
    <property type="match status" value="1"/>
</dbReference>
<evidence type="ECO:0000256" key="1">
    <source>
        <dbReference type="ARBA" id="ARBA00004609"/>
    </source>
</evidence>
<evidence type="ECO:0000256" key="8">
    <source>
        <dbReference type="ARBA" id="ARBA00022801"/>
    </source>
</evidence>
<dbReference type="InterPro" id="IPR042097">
    <property type="entry name" value="Aminopeptidase_N-like_N_sf"/>
</dbReference>
<evidence type="ECO:0000259" key="18">
    <source>
        <dbReference type="Pfam" id="PF01433"/>
    </source>
</evidence>
<dbReference type="EMBL" id="BGZK01000483">
    <property type="protein sequence ID" value="GBP46440.1"/>
    <property type="molecule type" value="Genomic_DNA"/>
</dbReference>
<evidence type="ECO:0000256" key="4">
    <source>
        <dbReference type="ARBA" id="ARBA00022622"/>
    </source>
</evidence>
<protein>
    <submittedName>
        <fullName evidence="21">Aminopeptidase N</fullName>
    </submittedName>
</protein>
<dbReference type="Proteomes" id="UP000299102">
    <property type="component" value="Unassembled WGS sequence"/>
</dbReference>
<dbReference type="GO" id="GO:0008270">
    <property type="term" value="F:zinc ion binding"/>
    <property type="evidence" value="ECO:0007669"/>
    <property type="project" value="InterPro"/>
</dbReference>
<feature type="chain" id="PRO_5020033981" evidence="17">
    <location>
        <begin position="18"/>
        <end position="1010"/>
    </location>
</feature>
<dbReference type="GO" id="GO:0006508">
    <property type="term" value="P:proteolysis"/>
    <property type="evidence" value="ECO:0007669"/>
    <property type="project" value="UniProtKB-KW"/>
</dbReference>
<dbReference type="InterPro" id="IPR014782">
    <property type="entry name" value="Peptidase_M1_dom"/>
</dbReference>
<dbReference type="GO" id="GO:0005886">
    <property type="term" value="C:plasma membrane"/>
    <property type="evidence" value="ECO:0007669"/>
    <property type="project" value="UniProtKB-SubCell"/>
</dbReference>
<evidence type="ECO:0000256" key="2">
    <source>
        <dbReference type="ARBA" id="ARBA00010136"/>
    </source>
</evidence>
<dbReference type="GO" id="GO:0043171">
    <property type="term" value="P:peptide catabolic process"/>
    <property type="evidence" value="ECO:0007669"/>
    <property type="project" value="TreeGrafter"/>
</dbReference>
<evidence type="ECO:0000256" key="15">
    <source>
        <dbReference type="PIRSR" id="PIRSR634016-3"/>
    </source>
</evidence>
<evidence type="ECO:0000256" key="9">
    <source>
        <dbReference type="ARBA" id="ARBA00022833"/>
    </source>
</evidence>
<gene>
    <name evidence="21" type="primary">APN1</name>
    <name evidence="21" type="ORF">EVAR_95140_1</name>
</gene>
<keyword evidence="8" id="KW-0378">Hydrolase</keyword>
<feature type="signal peptide" evidence="17">
    <location>
        <begin position="1"/>
        <end position="17"/>
    </location>
</feature>
<comment type="subcellular location">
    <subcellularLocation>
        <location evidence="1">Cell membrane</location>
        <topology evidence="1">Lipid-anchor</topology>
        <topology evidence="1">GPI-anchor</topology>
    </subcellularLocation>
</comment>
<evidence type="ECO:0000256" key="3">
    <source>
        <dbReference type="ARBA" id="ARBA00022475"/>
    </source>
</evidence>
<keyword evidence="9 15" id="KW-0862">Zinc</keyword>
<dbReference type="STRING" id="151549.A0A4C1W6A6"/>
<dbReference type="InterPro" id="IPR034016">
    <property type="entry name" value="M1_APN-typ"/>
</dbReference>